<comment type="caution">
    <text evidence="2">The sequence shown here is derived from an EMBL/GenBank/DDBJ whole genome shotgun (WGS) entry which is preliminary data.</text>
</comment>
<feature type="compositionally biased region" description="Low complexity" evidence="1">
    <location>
        <begin position="36"/>
        <end position="53"/>
    </location>
</feature>
<feature type="region of interest" description="Disordered" evidence="1">
    <location>
        <begin position="32"/>
        <end position="64"/>
    </location>
</feature>
<gene>
    <name evidence="2" type="ORF">LTR09_005595</name>
</gene>
<sequence length="107" mass="11856">MATSQASQIVILNDFVSLPIIISDYDAIAENKRRASGATSSTTTSPETKTSSPPTNPSHQQWGTGFSAYADELWECMTTGMKQKLREAESQATRMSWQFDDDARFLD</sequence>
<proteinExistence type="predicted"/>
<reference evidence="2" key="1">
    <citation type="submission" date="2023-04" db="EMBL/GenBank/DDBJ databases">
        <title>Black Yeasts Isolated from many extreme environments.</title>
        <authorList>
            <person name="Coleine C."/>
            <person name="Stajich J.E."/>
            <person name="Selbmann L."/>
        </authorList>
    </citation>
    <scope>NUCLEOTIDE SEQUENCE</scope>
    <source>
        <strain evidence="2">CCFEE 5312</strain>
    </source>
</reference>
<name>A0AAJ0DNW3_9PEZI</name>
<keyword evidence="3" id="KW-1185">Reference proteome</keyword>
<evidence type="ECO:0000313" key="2">
    <source>
        <dbReference type="EMBL" id="KAK3053426.1"/>
    </source>
</evidence>
<organism evidence="2 3">
    <name type="scientific">Extremus antarcticus</name>
    <dbReference type="NCBI Taxonomy" id="702011"/>
    <lineage>
        <taxon>Eukaryota</taxon>
        <taxon>Fungi</taxon>
        <taxon>Dikarya</taxon>
        <taxon>Ascomycota</taxon>
        <taxon>Pezizomycotina</taxon>
        <taxon>Dothideomycetes</taxon>
        <taxon>Dothideomycetidae</taxon>
        <taxon>Mycosphaerellales</taxon>
        <taxon>Extremaceae</taxon>
        <taxon>Extremus</taxon>
    </lineage>
</organism>
<dbReference type="Proteomes" id="UP001271007">
    <property type="component" value="Unassembled WGS sequence"/>
</dbReference>
<protein>
    <submittedName>
        <fullName evidence="2">Uncharacterized protein</fullName>
    </submittedName>
</protein>
<evidence type="ECO:0000256" key="1">
    <source>
        <dbReference type="SAM" id="MobiDB-lite"/>
    </source>
</evidence>
<accession>A0AAJ0DNW3</accession>
<dbReference type="AlphaFoldDB" id="A0AAJ0DNW3"/>
<dbReference type="EMBL" id="JAWDJX010000016">
    <property type="protein sequence ID" value="KAK3053426.1"/>
    <property type="molecule type" value="Genomic_DNA"/>
</dbReference>
<evidence type="ECO:0000313" key="3">
    <source>
        <dbReference type="Proteomes" id="UP001271007"/>
    </source>
</evidence>